<dbReference type="AlphaFoldDB" id="A0A090PZ10"/>
<dbReference type="GO" id="GO:0005886">
    <property type="term" value="C:plasma membrane"/>
    <property type="evidence" value="ECO:0007669"/>
    <property type="project" value="UniProtKB-SubCell"/>
</dbReference>
<comment type="similarity">
    <text evidence="3">Belongs to the nicotinamide ribonucleoside (NR) uptake permease (TC 4.B.1) family.</text>
</comment>
<keyword evidence="7 10" id="KW-0812">Transmembrane</keyword>
<evidence type="ECO:0000256" key="3">
    <source>
        <dbReference type="ARBA" id="ARBA00006669"/>
    </source>
</evidence>
<feature type="transmembrane region" description="Helical" evidence="10">
    <location>
        <begin position="131"/>
        <end position="151"/>
    </location>
</feature>
<gene>
    <name evidence="11" type="ORF">JCM19294_2757</name>
</gene>
<keyword evidence="8 10" id="KW-1133">Transmembrane helix</keyword>
<evidence type="ECO:0000256" key="5">
    <source>
        <dbReference type="ARBA" id="ARBA00022448"/>
    </source>
</evidence>
<dbReference type="eggNOG" id="COG3201">
    <property type="taxonomic scope" value="Bacteria"/>
</dbReference>
<sequence>MEVIDFLFSQYSEYSSTHIILELTAVVASVVSVLYSYRNSFLVFPFGIVSTAIFTYLLVNWNLLGDAVINLYYLIMSIYGWYLWIKGGKNNKELQISLTSKQQWIRAITISILAAFCIYILYVSTNRMENVVSYIDMVTTGLFFAGMWLMAKRKLEHWLVLGIGNFISIPLYFYKGYTFSAFLYLFLLIMAVAGFYAWKKYLNNSIIKASV</sequence>
<evidence type="ECO:0000256" key="7">
    <source>
        <dbReference type="ARBA" id="ARBA00022692"/>
    </source>
</evidence>
<feature type="transmembrane region" description="Helical" evidence="10">
    <location>
        <begin position="181"/>
        <end position="198"/>
    </location>
</feature>
<dbReference type="InterPro" id="IPR006419">
    <property type="entry name" value="NMN_transpt_PnuC"/>
</dbReference>
<dbReference type="Proteomes" id="UP000029221">
    <property type="component" value="Unassembled WGS sequence"/>
</dbReference>
<protein>
    <recommendedName>
        <fullName evidence="4">Nicotinamide riboside transporter PnuC</fullName>
    </recommendedName>
</protein>
<feature type="transmembrane region" description="Helical" evidence="10">
    <location>
        <begin position="16"/>
        <end position="35"/>
    </location>
</feature>
<feature type="transmembrane region" description="Helical" evidence="10">
    <location>
        <begin position="158"/>
        <end position="175"/>
    </location>
</feature>
<dbReference type="RefSeq" id="WP_042276839.1">
    <property type="nucleotide sequence ID" value="NZ_BBML01000001.1"/>
</dbReference>
<evidence type="ECO:0000256" key="8">
    <source>
        <dbReference type="ARBA" id="ARBA00022989"/>
    </source>
</evidence>
<dbReference type="EMBL" id="BBML01000001">
    <property type="protein sequence ID" value="GAK95975.1"/>
    <property type="molecule type" value="Genomic_DNA"/>
</dbReference>
<dbReference type="GO" id="GO:0034257">
    <property type="term" value="F:nicotinamide riboside transmembrane transporter activity"/>
    <property type="evidence" value="ECO:0007669"/>
    <property type="project" value="InterPro"/>
</dbReference>
<evidence type="ECO:0000256" key="2">
    <source>
        <dbReference type="ARBA" id="ARBA00004651"/>
    </source>
</evidence>
<feature type="transmembrane region" description="Helical" evidence="10">
    <location>
        <begin position="42"/>
        <end position="61"/>
    </location>
</feature>
<feature type="transmembrane region" description="Helical" evidence="10">
    <location>
        <begin position="67"/>
        <end position="84"/>
    </location>
</feature>
<accession>A0A090PZ10</accession>
<evidence type="ECO:0000256" key="9">
    <source>
        <dbReference type="ARBA" id="ARBA00023136"/>
    </source>
</evidence>
<evidence type="ECO:0000313" key="11">
    <source>
        <dbReference type="EMBL" id="GAK95975.1"/>
    </source>
</evidence>
<proteinExistence type="inferred from homology"/>
<evidence type="ECO:0000256" key="4">
    <source>
        <dbReference type="ARBA" id="ARBA00017522"/>
    </source>
</evidence>
<dbReference type="Pfam" id="PF04973">
    <property type="entry name" value="NMN_transporter"/>
    <property type="match status" value="1"/>
</dbReference>
<evidence type="ECO:0000256" key="1">
    <source>
        <dbReference type="ARBA" id="ARBA00002672"/>
    </source>
</evidence>
<dbReference type="PANTHER" id="PTHR36122:SF2">
    <property type="entry name" value="NICOTINAMIDE RIBOSIDE TRANSPORTER PNUC"/>
    <property type="match status" value="1"/>
</dbReference>
<feature type="transmembrane region" description="Helical" evidence="10">
    <location>
        <begin position="104"/>
        <end position="125"/>
    </location>
</feature>
<keyword evidence="6" id="KW-1003">Cell membrane</keyword>
<keyword evidence="5" id="KW-0813">Transport</keyword>
<dbReference type="NCBIfam" id="TIGR01528">
    <property type="entry name" value="NMN_trans_PnuC"/>
    <property type="match status" value="1"/>
</dbReference>
<evidence type="ECO:0000313" key="12">
    <source>
        <dbReference type="Proteomes" id="UP000029221"/>
    </source>
</evidence>
<evidence type="ECO:0000256" key="6">
    <source>
        <dbReference type="ARBA" id="ARBA00022475"/>
    </source>
</evidence>
<reference evidence="11" key="1">
    <citation type="journal article" date="2014" name="Genome Announc.">
        <title>Draft Genome Sequences of Marine Flavobacterium Nonlabens Strains NR17, NR24, NR27, NR32, NR33, and Ara13.</title>
        <authorList>
            <person name="Nakanishi M."/>
            <person name="Meirelles P."/>
            <person name="Suzuki R."/>
            <person name="Takatani N."/>
            <person name="Mino S."/>
            <person name="Suda W."/>
            <person name="Oshima K."/>
            <person name="Hattori M."/>
            <person name="Ohkuma M."/>
            <person name="Hosokawa M."/>
            <person name="Miyashita K."/>
            <person name="Thompson F.L."/>
            <person name="Niwa A."/>
            <person name="Sawabe T."/>
            <person name="Sawabe T."/>
        </authorList>
    </citation>
    <scope>NUCLEOTIDE SEQUENCE [LARGE SCALE GENOMIC DNA]</scope>
    <source>
        <strain evidence="11">JCM 19294</strain>
    </source>
</reference>
<comment type="function">
    <text evidence="1">Required for nicotinamide riboside transport across the inner membrane.</text>
</comment>
<dbReference type="STRING" id="319236.BST91_11010"/>
<keyword evidence="9 10" id="KW-0472">Membrane</keyword>
<comment type="subcellular location">
    <subcellularLocation>
        <location evidence="2">Cell membrane</location>
        <topology evidence="2">Multi-pass membrane protein</topology>
    </subcellularLocation>
</comment>
<evidence type="ECO:0000256" key="10">
    <source>
        <dbReference type="SAM" id="Phobius"/>
    </source>
</evidence>
<comment type="caution">
    <text evidence="11">The sequence shown here is derived from an EMBL/GenBank/DDBJ whole genome shotgun (WGS) entry which is preliminary data.</text>
</comment>
<keyword evidence="12" id="KW-1185">Reference proteome</keyword>
<name>A0A090PZ10_9FLAO</name>
<organism evidence="11 12">
    <name type="scientific">Nonlabens tegetincola</name>
    <dbReference type="NCBI Taxonomy" id="323273"/>
    <lineage>
        <taxon>Bacteria</taxon>
        <taxon>Pseudomonadati</taxon>
        <taxon>Bacteroidota</taxon>
        <taxon>Flavobacteriia</taxon>
        <taxon>Flavobacteriales</taxon>
        <taxon>Flavobacteriaceae</taxon>
        <taxon>Nonlabens</taxon>
    </lineage>
</organism>
<dbReference type="PANTHER" id="PTHR36122">
    <property type="entry name" value="NICOTINAMIDE RIBOSIDE TRANSPORTER PNUC"/>
    <property type="match status" value="1"/>
</dbReference>